<keyword evidence="5 6" id="KW-0472">Membrane</keyword>
<sequence length="555" mass="60107">MFVSMLGWLAALTNPAVDELSRRDPFTVLRAVLTGQLAPTPLQVGIFIGGLLVLGVAIAAIATLALRRRSAGSRVDHKASSMGQIRELEEMTQKKVAEDTARLGAGGAADGVPLGRHVPSGKILLGTWEWVQIWLMGPRAGKTSCVCVPQILETQGPVFATSNKRDIVDLTRGPRSEIGRVLIHDVQDIIGAEPTWWWNPLSFVTDFARAEKLVDVFVSSAMDADSKEDAYFGPAGRETLARLFLTAAVSGRPITDVYLWAMDPSGKDPEIGDPTVLLVEDDYTQAMGLSKTQNLTEKQRDGIYGTMRTICGVLANKKVLPWITDTEGRPHFDPYEFVRSSGTVYAISREGGGSARAITGALTMAVLTAAEEIGSRMPGGRLATPLMAVLDEAANVCRWRDLPDVYSHYGSRGIIISTFFQSWQQGVEAFGVNGMDKLWGAANIRASGSGLADDKFLPHLSQLIGDHDVVHRTSTQQRGGRSTTTSISRERIFDVSELAAMPRGRAVMIPAGQPATLFALEHWSAKPYGQKVAASRDYYEAQAVQTGHLEEASNV</sequence>
<evidence type="ECO:0000313" key="9">
    <source>
        <dbReference type="Proteomes" id="UP000317410"/>
    </source>
</evidence>
<name>A0A4Y4BAZ9_MICMQ</name>
<gene>
    <name evidence="8" type="ORF">MLI01_28270</name>
</gene>
<dbReference type="PANTHER" id="PTHR37937">
    <property type="entry name" value="CONJUGATIVE TRANSFER: DNA TRANSPORT"/>
    <property type="match status" value="1"/>
</dbReference>
<dbReference type="Proteomes" id="UP000317410">
    <property type="component" value="Unassembled WGS sequence"/>
</dbReference>
<accession>A0A4Y4BAZ9</accession>
<protein>
    <recommendedName>
        <fullName evidence="7">TraD/TraG TraM recognition site domain-containing protein</fullName>
    </recommendedName>
</protein>
<keyword evidence="3 6" id="KW-0812">Transmembrane</keyword>
<organism evidence="8 9">
    <name type="scientific">Microbacterium maritypicum</name>
    <name type="common">Microbacterium liquefaciens</name>
    <dbReference type="NCBI Taxonomy" id="33918"/>
    <lineage>
        <taxon>Bacteria</taxon>
        <taxon>Bacillati</taxon>
        <taxon>Actinomycetota</taxon>
        <taxon>Actinomycetes</taxon>
        <taxon>Micrococcales</taxon>
        <taxon>Microbacteriaceae</taxon>
        <taxon>Microbacterium</taxon>
    </lineage>
</organism>
<dbReference type="Gene3D" id="3.40.50.300">
    <property type="entry name" value="P-loop containing nucleotide triphosphate hydrolases"/>
    <property type="match status" value="1"/>
</dbReference>
<dbReference type="GO" id="GO:0005886">
    <property type="term" value="C:plasma membrane"/>
    <property type="evidence" value="ECO:0007669"/>
    <property type="project" value="UniProtKB-SubCell"/>
</dbReference>
<evidence type="ECO:0000256" key="5">
    <source>
        <dbReference type="ARBA" id="ARBA00023136"/>
    </source>
</evidence>
<evidence type="ECO:0000313" key="8">
    <source>
        <dbReference type="EMBL" id="GEC76682.1"/>
    </source>
</evidence>
<dbReference type="InterPro" id="IPR051539">
    <property type="entry name" value="T4SS-coupling_protein"/>
</dbReference>
<dbReference type="InterPro" id="IPR027417">
    <property type="entry name" value="P-loop_NTPase"/>
</dbReference>
<feature type="transmembrane region" description="Helical" evidence="6">
    <location>
        <begin position="42"/>
        <end position="66"/>
    </location>
</feature>
<dbReference type="CDD" id="cd01127">
    <property type="entry name" value="TrwB_TraG_TraD_VirD4"/>
    <property type="match status" value="1"/>
</dbReference>
<evidence type="ECO:0000256" key="4">
    <source>
        <dbReference type="ARBA" id="ARBA00022989"/>
    </source>
</evidence>
<dbReference type="SUPFAM" id="SSF52540">
    <property type="entry name" value="P-loop containing nucleoside triphosphate hydrolases"/>
    <property type="match status" value="1"/>
</dbReference>
<dbReference type="Pfam" id="PF12696">
    <property type="entry name" value="TraG-D_C"/>
    <property type="match status" value="1"/>
</dbReference>
<evidence type="ECO:0000256" key="1">
    <source>
        <dbReference type="ARBA" id="ARBA00004651"/>
    </source>
</evidence>
<comment type="subcellular location">
    <subcellularLocation>
        <location evidence="1">Cell membrane</location>
        <topology evidence="1">Multi-pass membrane protein</topology>
    </subcellularLocation>
</comment>
<comment type="caution">
    <text evidence="8">The sequence shown here is derived from an EMBL/GenBank/DDBJ whole genome shotgun (WGS) entry which is preliminary data.</text>
</comment>
<dbReference type="InterPro" id="IPR032689">
    <property type="entry name" value="TraG-D_C"/>
</dbReference>
<dbReference type="PANTHER" id="PTHR37937:SF1">
    <property type="entry name" value="CONJUGATIVE TRANSFER: DNA TRANSPORT"/>
    <property type="match status" value="1"/>
</dbReference>
<evidence type="ECO:0000256" key="3">
    <source>
        <dbReference type="ARBA" id="ARBA00022692"/>
    </source>
</evidence>
<keyword evidence="2" id="KW-1003">Cell membrane</keyword>
<dbReference type="EMBL" id="BJNQ01000024">
    <property type="protein sequence ID" value="GEC76682.1"/>
    <property type="molecule type" value="Genomic_DNA"/>
</dbReference>
<keyword evidence="4 6" id="KW-1133">Transmembrane helix</keyword>
<dbReference type="AlphaFoldDB" id="A0A4Y4BAZ9"/>
<feature type="domain" description="TraD/TraG TraM recognition site" evidence="7">
    <location>
        <begin position="385"/>
        <end position="503"/>
    </location>
</feature>
<evidence type="ECO:0000256" key="6">
    <source>
        <dbReference type="SAM" id="Phobius"/>
    </source>
</evidence>
<reference evidence="8 9" key="1">
    <citation type="submission" date="2019-06" db="EMBL/GenBank/DDBJ databases">
        <title>Whole genome shotgun sequence of Microbacterium liquefaciens NBRC 15037.</title>
        <authorList>
            <person name="Hosoyama A."/>
            <person name="Uohara A."/>
            <person name="Ohji S."/>
            <person name="Ichikawa N."/>
        </authorList>
    </citation>
    <scope>NUCLEOTIDE SEQUENCE [LARGE SCALE GENOMIC DNA]</scope>
    <source>
        <strain evidence="8 9">NBRC 15037</strain>
    </source>
</reference>
<evidence type="ECO:0000256" key="2">
    <source>
        <dbReference type="ARBA" id="ARBA00022475"/>
    </source>
</evidence>
<proteinExistence type="predicted"/>
<evidence type="ECO:0000259" key="7">
    <source>
        <dbReference type="Pfam" id="PF12696"/>
    </source>
</evidence>